<name>A0A2L1GP67_9BACT</name>
<proteinExistence type="predicted"/>
<protein>
    <submittedName>
        <fullName evidence="1">Uncharacterized protein</fullName>
    </submittedName>
</protein>
<accession>A0A2L1GP67</accession>
<organism evidence="1 2">
    <name type="scientific">Desulfobulbus oralis</name>
    <dbReference type="NCBI Taxonomy" id="1986146"/>
    <lineage>
        <taxon>Bacteria</taxon>
        <taxon>Pseudomonadati</taxon>
        <taxon>Thermodesulfobacteriota</taxon>
        <taxon>Desulfobulbia</taxon>
        <taxon>Desulfobulbales</taxon>
        <taxon>Desulfobulbaceae</taxon>
        <taxon>Desulfobulbus</taxon>
    </lineage>
</organism>
<dbReference type="Proteomes" id="UP000239867">
    <property type="component" value="Chromosome"/>
</dbReference>
<reference evidence="1 2" key="1">
    <citation type="journal article" date="2018" name="MBio">
        <title>Insights into the evolution of host association through the isolation and characterization of a novel human periodontal pathobiont, Desulfobulbus oralis.</title>
        <authorList>
            <person name="Cross K.L."/>
            <person name="Chirania P."/>
            <person name="Xiong W."/>
            <person name="Beall C.J."/>
            <person name="Elkins J.G."/>
            <person name="Giannone R.J."/>
            <person name="Griffen A.L."/>
            <person name="Guss A.M."/>
            <person name="Hettich R.L."/>
            <person name="Joshi S.S."/>
            <person name="Mokrzan E.M."/>
            <person name="Martin R.K."/>
            <person name="Zhulin I.B."/>
            <person name="Leys E.J."/>
            <person name="Podar M."/>
        </authorList>
    </citation>
    <scope>NUCLEOTIDE SEQUENCE [LARGE SCALE GENOMIC DNA]</scope>
    <source>
        <strain evidence="1 2">ORNL</strain>
    </source>
</reference>
<evidence type="ECO:0000313" key="2">
    <source>
        <dbReference type="Proteomes" id="UP000239867"/>
    </source>
</evidence>
<dbReference type="AlphaFoldDB" id="A0A2L1GP67"/>
<evidence type="ECO:0000313" key="1">
    <source>
        <dbReference type="EMBL" id="AVD71438.1"/>
    </source>
</evidence>
<sequence length="73" mass="8572">MDESFRKRTWIRRFDFLSVCVHDAAPDWKKQIILYPPTYSIPAKKQSNFLDMPEKARLVSLQATFCSNFNASD</sequence>
<dbReference type="EMBL" id="CP021255">
    <property type="protein sequence ID" value="AVD71438.1"/>
    <property type="molecule type" value="Genomic_DNA"/>
</dbReference>
<keyword evidence="2" id="KW-1185">Reference proteome</keyword>
<dbReference type="KEGG" id="deo:CAY53_08145"/>
<gene>
    <name evidence="1" type="ORF">CAY53_08145</name>
</gene>